<dbReference type="InterPro" id="IPR000073">
    <property type="entry name" value="AB_hydrolase_1"/>
</dbReference>
<keyword evidence="3" id="KW-1185">Reference proteome</keyword>
<evidence type="ECO:0000313" key="2">
    <source>
        <dbReference type="EMBL" id="MDD7971660.1"/>
    </source>
</evidence>
<sequence length="274" mass="29853">MMPFFTASDGTQLHYTDTGHGRALLCLAGLTRNGSDFDYLAPHLPPLRLLRLDYRGRGQSQWSGAESYTVPREGADVVELLDYLGLDQVAVLGTSRGGIIAMYLAATAHDRLRGICLNDIGPVIDTDGLARIASYIGRTPAARSHSEAAMALARAYPEFTDLPAGRWMDEARRHFTQTDQGLDLNYDPALRDAFLAAMDGGGGDIWPLFDACAGLPLALIRGANSDLLSAATAQQMQERRPDMILEEVPGRGHIPFLDEAESLRAIHQWLGMCL</sequence>
<reference evidence="2" key="1">
    <citation type="submission" date="2023-02" db="EMBL/GenBank/DDBJ databases">
        <title>Description of Roseinatronobacter alkalisoli sp. nov., an alkaliphilic bacerium isolated from soda soil.</title>
        <authorList>
            <person name="Wei W."/>
        </authorList>
    </citation>
    <scope>NUCLEOTIDE SEQUENCE</scope>
    <source>
        <strain evidence="2">HJB301</strain>
    </source>
</reference>
<name>A0ABT5TAA6_9RHOB</name>
<accession>A0ABT5TAA6</accession>
<dbReference type="Proteomes" id="UP001431784">
    <property type="component" value="Unassembled WGS sequence"/>
</dbReference>
<dbReference type="Gene3D" id="3.40.50.1820">
    <property type="entry name" value="alpha/beta hydrolase"/>
    <property type="match status" value="1"/>
</dbReference>
<evidence type="ECO:0000313" key="3">
    <source>
        <dbReference type="Proteomes" id="UP001431784"/>
    </source>
</evidence>
<feature type="domain" description="AB hydrolase-1" evidence="1">
    <location>
        <begin position="23"/>
        <end position="259"/>
    </location>
</feature>
<protein>
    <submittedName>
        <fullName evidence="2">Alpha/beta hydrolase</fullName>
    </submittedName>
</protein>
<dbReference type="PANTHER" id="PTHR43433">
    <property type="entry name" value="HYDROLASE, ALPHA/BETA FOLD FAMILY PROTEIN"/>
    <property type="match status" value="1"/>
</dbReference>
<proteinExistence type="predicted"/>
<organism evidence="2 3">
    <name type="scientific">Roseinatronobacter alkalisoli</name>
    <dbReference type="NCBI Taxonomy" id="3028235"/>
    <lineage>
        <taxon>Bacteria</taxon>
        <taxon>Pseudomonadati</taxon>
        <taxon>Pseudomonadota</taxon>
        <taxon>Alphaproteobacteria</taxon>
        <taxon>Rhodobacterales</taxon>
        <taxon>Paracoccaceae</taxon>
        <taxon>Roseinatronobacter</taxon>
    </lineage>
</organism>
<dbReference type="GO" id="GO:0016787">
    <property type="term" value="F:hydrolase activity"/>
    <property type="evidence" value="ECO:0007669"/>
    <property type="project" value="UniProtKB-KW"/>
</dbReference>
<dbReference type="InterPro" id="IPR029058">
    <property type="entry name" value="AB_hydrolase_fold"/>
</dbReference>
<comment type="caution">
    <text evidence="2">The sequence shown here is derived from an EMBL/GenBank/DDBJ whole genome shotgun (WGS) entry which is preliminary data.</text>
</comment>
<dbReference type="PANTHER" id="PTHR43433:SF1">
    <property type="entry name" value="BLL5160 PROTEIN"/>
    <property type="match status" value="1"/>
</dbReference>
<dbReference type="SUPFAM" id="SSF53474">
    <property type="entry name" value="alpha/beta-Hydrolases"/>
    <property type="match status" value="1"/>
</dbReference>
<dbReference type="InterPro" id="IPR050471">
    <property type="entry name" value="AB_hydrolase"/>
</dbReference>
<dbReference type="EMBL" id="JAQZSM010000009">
    <property type="protein sequence ID" value="MDD7971660.1"/>
    <property type="molecule type" value="Genomic_DNA"/>
</dbReference>
<keyword evidence="2" id="KW-0378">Hydrolase</keyword>
<evidence type="ECO:0000259" key="1">
    <source>
        <dbReference type="Pfam" id="PF00561"/>
    </source>
</evidence>
<gene>
    <name evidence="2" type="ORF">PUT78_11145</name>
</gene>
<dbReference type="Pfam" id="PF00561">
    <property type="entry name" value="Abhydrolase_1"/>
    <property type="match status" value="1"/>
</dbReference>